<keyword evidence="9" id="KW-1185">Reference proteome</keyword>
<evidence type="ECO:0000256" key="6">
    <source>
        <dbReference type="ARBA" id="ARBA00023288"/>
    </source>
</evidence>
<dbReference type="PROSITE" id="PS51257">
    <property type="entry name" value="PROKAR_LIPOPROTEIN"/>
    <property type="match status" value="1"/>
</dbReference>
<keyword evidence="5" id="KW-0472">Membrane</keyword>
<keyword evidence="6" id="KW-0449">Lipoprotein</keyword>
<evidence type="ECO:0000313" key="8">
    <source>
        <dbReference type="EMBL" id="RSU09367.1"/>
    </source>
</evidence>
<evidence type="ECO:0000256" key="5">
    <source>
        <dbReference type="ARBA" id="ARBA00023136"/>
    </source>
</evidence>
<evidence type="ECO:0000256" key="2">
    <source>
        <dbReference type="ARBA" id="ARBA00008610"/>
    </source>
</evidence>
<name>A0A430AN71_9ENTE</name>
<evidence type="ECO:0000313" key="9">
    <source>
        <dbReference type="Proteomes" id="UP000287605"/>
    </source>
</evidence>
<evidence type="ECO:0000259" key="7">
    <source>
        <dbReference type="Pfam" id="PF02608"/>
    </source>
</evidence>
<evidence type="ECO:0000256" key="3">
    <source>
        <dbReference type="ARBA" id="ARBA00022475"/>
    </source>
</evidence>
<gene>
    <name evidence="8" type="ORF">CBF29_11730</name>
</gene>
<evidence type="ECO:0000256" key="4">
    <source>
        <dbReference type="ARBA" id="ARBA00022729"/>
    </source>
</evidence>
<dbReference type="RefSeq" id="WP_126809912.1">
    <property type="nucleotide sequence ID" value="NZ_NGKA01000022.1"/>
</dbReference>
<comment type="subcellular location">
    <subcellularLocation>
        <location evidence="1">Cell membrane</location>
        <topology evidence="1">Lipid-anchor</topology>
    </subcellularLocation>
</comment>
<dbReference type="AlphaFoldDB" id="A0A430AN71"/>
<dbReference type="OrthoDB" id="9784230at2"/>
<comment type="similarity">
    <text evidence="2">Belongs to the BMP lipoprotein family.</text>
</comment>
<dbReference type="Pfam" id="PF02608">
    <property type="entry name" value="Bmp"/>
    <property type="match status" value="1"/>
</dbReference>
<dbReference type="SUPFAM" id="SSF53822">
    <property type="entry name" value="Periplasmic binding protein-like I"/>
    <property type="match status" value="1"/>
</dbReference>
<dbReference type="PANTHER" id="PTHR34296:SF2">
    <property type="entry name" value="ABC TRANSPORTER GUANOSINE-BINDING PROTEIN NUPN"/>
    <property type="match status" value="1"/>
</dbReference>
<dbReference type="CDD" id="cd06354">
    <property type="entry name" value="PBP1_PrnA-like"/>
    <property type="match status" value="1"/>
</dbReference>
<keyword evidence="3" id="KW-1003">Cell membrane</keyword>
<organism evidence="8 9">
    <name type="scientific">Vagococcus elongatus</name>
    <dbReference type="NCBI Taxonomy" id="180344"/>
    <lineage>
        <taxon>Bacteria</taxon>
        <taxon>Bacillati</taxon>
        <taxon>Bacillota</taxon>
        <taxon>Bacilli</taxon>
        <taxon>Lactobacillales</taxon>
        <taxon>Enterococcaceae</taxon>
        <taxon>Vagococcus</taxon>
    </lineage>
</organism>
<dbReference type="PANTHER" id="PTHR34296">
    <property type="entry name" value="TRANSCRIPTIONAL ACTIVATOR PROTEIN MED"/>
    <property type="match status" value="1"/>
</dbReference>
<dbReference type="InterPro" id="IPR050957">
    <property type="entry name" value="BMP_lipoprotein"/>
</dbReference>
<dbReference type="EMBL" id="NGKA01000022">
    <property type="protein sequence ID" value="RSU09367.1"/>
    <property type="molecule type" value="Genomic_DNA"/>
</dbReference>
<comment type="caution">
    <text evidence="8">The sequence shown here is derived from an EMBL/GenBank/DDBJ whole genome shotgun (WGS) entry which is preliminary data.</text>
</comment>
<dbReference type="Proteomes" id="UP000287605">
    <property type="component" value="Unassembled WGS sequence"/>
</dbReference>
<dbReference type="Gene3D" id="3.40.50.2300">
    <property type="match status" value="2"/>
</dbReference>
<dbReference type="GO" id="GO:0005886">
    <property type="term" value="C:plasma membrane"/>
    <property type="evidence" value="ECO:0007669"/>
    <property type="project" value="UniProtKB-SubCell"/>
</dbReference>
<accession>A0A430AN71</accession>
<dbReference type="InterPro" id="IPR003760">
    <property type="entry name" value="PnrA-like"/>
</dbReference>
<sequence length="355" mass="37848">MRKNHFGKLLAGFILTSLIVTGCGSEGAAGDSENKSGKKAEKTVAIVTDVGGVDDKSFNQSAWEGLQEWGEEHGYEKGTNGYNYLHSKSDSEYITNLNTAAGNGFSTIFGIGHRIKDAVEEVADQKNNVDFVIIDAVIDGKDNVTSVTFRDNEAAFLAGIAAAKTTKTQKVGFVGGQNGEVIDRFEAGFRQGVAAVDEKIEVDVQYVGTFGDPAKAKSQAAAMFNGGADIIFHAAGNSGNGVFSEARDIKKNDPDRELWVIGVDRDQSAEGEVDGMNITLTSTLKGVGKAVIEISNMSLEDKFPGGEKIIFGLAEEGVDLTDGQLSDETKAAVEEFKQQIIDGKITVMEKPSELK</sequence>
<evidence type="ECO:0000256" key="1">
    <source>
        <dbReference type="ARBA" id="ARBA00004193"/>
    </source>
</evidence>
<reference evidence="8 9" key="1">
    <citation type="submission" date="2017-05" db="EMBL/GenBank/DDBJ databases">
        <title>Vagococcus spp. assemblies.</title>
        <authorList>
            <person name="Gulvik C.A."/>
        </authorList>
    </citation>
    <scope>NUCLEOTIDE SEQUENCE [LARGE SCALE GENOMIC DNA]</scope>
    <source>
        <strain evidence="8 9">CCUG 51432</strain>
    </source>
</reference>
<feature type="domain" description="ABC transporter substrate-binding protein PnrA-like" evidence="7">
    <location>
        <begin position="43"/>
        <end position="348"/>
    </location>
</feature>
<protein>
    <submittedName>
        <fullName evidence="8">BMP family ABC transporter substrate-binding protein</fullName>
    </submittedName>
</protein>
<keyword evidence="4" id="KW-0732">Signal</keyword>
<proteinExistence type="inferred from homology"/>
<dbReference type="InterPro" id="IPR028082">
    <property type="entry name" value="Peripla_BP_I"/>
</dbReference>